<dbReference type="KEGG" id="pthv:CE140_12020"/>
<dbReference type="NCBIfam" id="TIGR00208">
    <property type="entry name" value="fliS"/>
    <property type="match status" value="1"/>
</dbReference>
<dbReference type="EMBL" id="CP022202">
    <property type="protein sequence ID" value="AXA60735.1"/>
    <property type="molecule type" value="Genomic_DNA"/>
</dbReference>
<dbReference type="Gene3D" id="1.20.120.340">
    <property type="entry name" value="Flagellar protein FliS"/>
    <property type="match status" value="1"/>
</dbReference>
<evidence type="ECO:0000256" key="2">
    <source>
        <dbReference type="ARBA" id="ARBA00008787"/>
    </source>
</evidence>
<comment type="similarity">
    <text evidence="2 6">Belongs to the FliS family.</text>
</comment>
<keyword evidence="7" id="KW-0969">Cilium</keyword>
<keyword evidence="4 6" id="KW-1005">Bacterial flagellum biogenesis</keyword>
<evidence type="ECO:0000256" key="3">
    <source>
        <dbReference type="ARBA" id="ARBA00022490"/>
    </source>
</evidence>
<dbReference type="SUPFAM" id="SSF101116">
    <property type="entry name" value="Flagellar export chaperone FliS"/>
    <property type="match status" value="1"/>
</dbReference>
<accession>A0A176NH33</accession>
<proteinExistence type="inferred from homology"/>
<keyword evidence="8" id="KW-1185">Reference proteome</keyword>
<keyword evidence="7" id="KW-0966">Cell projection</keyword>
<dbReference type="GeneID" id="301218768"/>
<sequence>MNPLRALRQYQKVNSHAQVSEASPHRLVQMLMEGGLDRMAQAKGAMARGDIALKGLMLGKAVDIIIGLRDGLNPEKTEDPASLQQLDNLYAYMMTRLMEANRNNDVAIIDEVSGLLDTLKSGWDAIGDHGIANQ</sequence>
<reference evidence="8" key="1">
    <citation type="journal article" date="2021" name="Front. Microbiol.">
        <title>Genomic Analysis of the 1-Aminocyclopropane-1-Carboxylate Deaminase-Producing Pseudomonas thivervalensis SC5 Reveals Its Multifaceted Roles in Soil and in Beneficial Interactions With Plants.</title>
        <authorList>
            <person name="Nascimento F.X."/>
            <person name="Uron P."/>
            <person name="Glick B.R."/>
            <person name="Giachini A."/>
            <person name="Rossi M.J."/>
        </authorList>
    </citation>
    <scope>NUCLEOTIDE SEQUENCE [LARGE SCALE GENOMIC DNA]</scope>
    <source>
        <strain evidence="8">PLM3</strain>
    </source>
</reference>
<dbReference type="GO" id="GO:0044780">
    <property type="term" value="P:bacterial-type flagellum assembly"/>
    <property type="evidence" value="ECO:0007669"/>
    <property type="project" value="InterPro"/>
</dbReference>
<dbReference type="PIRSF" id="PIRSF039090">
    <property type="entry name" value="Flis"/>
    <property type="match status" value="1"/>
</dbReference>
<evidence type="ECO:0000256" key="4">
    <source>
        <dbReference type="ARBA" id="ARBA00022795"/>
    </source>
</evidence>
<dbReference type="Proteomes" id="UP000251666">
    <property type="component" value="Chromosome"/>
</dbReference>
<dbReference type="PANTHER" id="PTHR34773">
    <property type="entry name" value="FLAGELLAR SECRETION CHAPERONE FLIS"/>
    <property type="match status" value="1"/>
</dbReference>
<dbReference type="GO" id="GO:0071973">
    <property type="term" value="P:bacterial-type flagellum-dependent cell motility"/>
    <property type="evidence" value="ECO:0007669"/>
    <property type="project" value="TreeGrafter"/>
</dbReference>
<dbReference type="InterPro" id="IPR003713">
    <property type="entry name" value="FliS"/>
</dbReference>
<evidence type="ECO:0000313" key="8">
    <source>
        <dbReference type="Proteomes" id="UP000251666"/>
    </source>
</evidence>
<organism evidence="7 8">
    <name type="scientific">Pseudomonas thivervalensis</name>
    <dbReference type="NCBI Taxonomy" id="86265"/>
    <lineage>
        <taxon>Bacteria</taxon>
        <taxon>Pseudomonadati</taxon>
        <taxon>Pseudomonadota</taxon>
        <taxon>Gammaproteobacteria</taxon>
        <taxon>Pseudomonadales</taxon>
        <taxon>Pseudomonadaceae</taxon>
        <taxon>Pseudomonas</taxon>
    </lineage>
</organism>
<dbReference type="Pfam" id="PF02561">
    <property type="entry name" value="FliS"/>
    <property type="match status" value="1"/>
</dbReference>
<keyword evidence="3 6" id="KW-0963">Cytoplasm</keyword>
<keyword evidence="5" id="KW-0143">Chaperone</keyword>
<dbReference type="GO" id="GO:0005829">
    <property type="term" value="C:cytosol"/>
    <property type="evidence" value="ECO:0007669"/>
    <property type="project" value="UniProtKB-SubCell"/>
</dbReference>
<evidence type="ECO:0000313" key="7">
    <source>
        <dbReference type="EMBL" id="AXA60735.1"/>
    </source>
</evidence>
<dbReference type="AlphaFoldDB" id="A0A176NH33"/>
<comment type="subcellular location">
    <subcellularLocation>
        <location evidence="1 6">Cytoplasm</location>
        <location evidence="1 6">Cytosol</location>
    </subcellularLocation>
</comment>
<dbReference type="RefSeq" id="WP_053120260.1">
    <property type="nucleotide sequence ID" value="NZ_CP022201.1"/>
</dbReference>
<dbReference type="CDD" id="cd16098">
    <property type="entry name" value="FliS"/>
    <property type="match status" value="1"/>
</dbReference>
<protein>
    <recommendedName>
        <fullName evidence="6">Flagellar secretion chaperone FliS</fullName>
    </recommendedName>
</protein>
<gene>
    <name evidence="7" type="ORF">CEQ51_11865</name>
</gene>
<name>A0A176NH33_9PSED</name>
<evidence type="ECO:0000256" key="1">
    <source>
        <dbReference type="ARBA" id="ARBA00004514"/>
    </source>
</evidence>
<dbReference type="OrthoDB" id="9792010at2"/>
<dbReference type="PANTHER" id="PTHR34773:SF1">
    <property type="entry name" value="FLAGELLAR SECRETION CHAPERONE FLIS"/>
    <property type="match status" value="1"/>
</dbReference>
<keyword evidence="7" id="KW-0282">Flagellum</keyword>
<dbReference type="InterPro" id="IPR036584">
    <property type="entry name" value="FliS_sf"/>
</dbReference>
<evidence type="ECO:0000256" key="6">
    <source>
        <dbReference type="PIRNR" id="PIRNR039090"/>
    </source>
</evidence>
<evidence type="ECO:0000256" key="5">
    <source>
        <dbReference type="ARBA" id="ARBA00023186"/>
    </source>
</evidence>